<organism evidence="1 2">
    <name type="scientific">Methanobrevibacter arboriphilus</name>
    <dbReference type="NCBI Taxonomy" id="39441"/>
    <lineage>
        <taxon>Archaea</taxon>
        <taxon>Methanobacteriati</taxon>
        <taxon>Methanobacteriota</taxon>
        <taxon>Methanomada group</taxon>
        <taxon>Methanobacteria</taxon>
        <taxon>Methanobacteriales</taxon>
        <taxon>Methanobacteriaceae</taxon>
        <taxon>Methanobrevibacter</taxon>
    </lineage>
</organism>
<reference evidence="1" key="1">
    <citation type="submission" date="2019-06" db="EMBL/GenBank/DDBJ databases">
        <title>Complete genome sequence of Methanobrevibacter arboriphilus strain SA.</title>
        <authorList>
            <person name="Asakawa S."/>
        </authorList>
    </citation>
    <scope>NUCLEOTIDE SEQUENCE</scope>
    <source>
        <strain evidence="1">SA</strain>
    </source>
</reference>
<name>A0ACA8R243_METAZ</name>
<proteinExistence type="predicted"/>
<sequence length="262" mass="28675">MENKMKNKSIFKNKISIEETKMNVVSDIDFEKIGLDDFIINQRNILKKYIIDNPLFLKTLKPYKLKNKKNDSNPKIIKKMIEGSNIANVGPTATLAGTIAELSLDYLIKNNSNYSILDNGGDIAFLNNYSNKKVIFGIYAGNSPLSGEIGFEFKNKSKNQKMGICTSSGSVGYSISYGRSDSVTVISENASIADGLATSIGNKVNGVLDQDAVENGLIAAEKFKEHFTGALIIVGESIGTIGKLPKIVETNNEKILNSFKEE</sequence>
<dbReference type="EMBL" id="AP019779">
    <property type="protein sequence ID" value="BBL61337.1"/>
    <property type="molecule type" value="Genomic_DNA"/>
</dbReference>
<accession>A0ACA8R243</accession>
<protein>
    <submittedName>
        <fullName evidence="1">Uncharacterized protein</fullName>
    </submittedName>
</protein>
<dbReference type="Proteomes" id="UP000825015">
    <property type="component" value="Chromosome"/>
</dbReference>
<evidence type="ECO:0000313" key="2">
    <source>
        <dbReference type="Proteomes" id="UP000825015"/>
    </source>
</evidence>
<keyword evidence="2" id="KW-1185">Reference proteome</keyword>
<gene>
    <name evidence="1" type="ORF">MarbSA_03770</name>
</gene>
<evidence type="ECO:0000313" key="1">
    <source>
        <dbReference type="EMBL" id="BBL61337.1"/>
    </source>
</evidence>